<gene>
    <name evidence="16" type="ordered locus">Jden_0805</name>
</gene>
<evidence type="ECO:0000256" key="9">
    <source>
        <dbReference type="ARBA" id="ARBA00022833"/>
    </source>
</evidence>
<dbReference type="EC" id="3.5.1.18" evidence="5 14"/>
<evidence type="ECO:0000259" key="15">
    <source>
        <dbReference type="Pfam" id="PF07687"/>
    </source>
</evidence>
<keyword evidence="9" id="KW-0862">Zinc</keyword>
<dbReference type="eggNOG" id="COG0624">
    <property type="taxonomic scope" value="Bacteria"/>
</dbReference>
<keyword evidence="12" id="KW-0170">Cobalt</keyword>
<evidence type="ECO:0000256" key="4">
    <source>
        <dbReference type="ARBA" id="ARBA00011738"/>
    </source>
</evidence>
<dbReference type="KEGG" id="jde:Jden_0805"/>
<dbReference type="EMBL" id="CP001706">
    <property type="protein sequence ID" value="ACV08467.1"/>
    <property type="molecule type" value="Genomic_DNA"/>
</dbReference>
<reference evidence="16 17" key="1">
    <citation type="journal article" date="2009" name="Stand. Genomic Sci.">
        <title>Complete genome sequence of Jonesia denitrificans type strain (Prevot 55134).</title>
        <authorList>
            <person name="Pukall R."/>
            <person name="Gehrich-Schroter G."/>
            <person name="Lapidus A."/>
            <person name="Nolan M."/>
            <person name="Glavina Del Rio T."/>
            <person name="Lucas S."/>
            <person name="Chen F."/>
            <person name="Tice H."/>
            <person name="Pitluck S."/>
            <person name="Cheng J.F."/>
            <person name="Copeland A."/>
            <person name="Saunders E."/>
            <person name="Brettin T."/>
            <person name="Detter J.C."/>
            <person name="Bruce D."/>
            <person name="Goodwin L."/>
            <person name="Pati A."/>
            <person name="Ivanova N."/>
            <person name="Mavromatis K."/>
            <person name="Ovchinnikova G."/>
            <person name="Chen A."/>
            <person name="Palaniappan K."/>
            <person name="Land M."/>
            <person name="Hauser L."/>
            <person name="Chang Y.J."/>
            <person name="Jeffries C.D."/>
            <person name="Chain P."/>
            <person name="Goker M."/>
            <person name="Bristow J."/>
            <person name="Eisen J.A."/>
            <person name="Markowitz V."/>
            <person name="Hugenholtz P."/>
            <person name="Kyrpides N.C."/>
            <person name="Klenk H.P."/>
            <person name="Han C."/>
        </authorList>
    </citation>
    <scope>NUCLEOTIDE SEQUENCE [LARGE SCALE GENOMIC DNA]</scope>
    <source>
        <strain evidence="17">ATCC 14870 / DSM 20603 / BCRC 15368 / CIP 55.134 / JCM 11481 / NBRC 15587 / NCTC 10816 / Prevot 55134</strain>
    </source>
</reference>
<comment type="cofactor">
    <cofactor evidence="2">
        <name>Zn(2+)</name>
        <dbReference type="ChEBI" id="CHEBI:29105"/>
    </cofactor>
</comment>
<comment type="cofactor">
    <cofactor evidence="1">
        <name>Co(2+)</name>
        <dbReference type="ChEBI" id="CHEBI:48828"/>
    </cofactor>
</comment>
<dbReference type="SUPFAM" id="SSF53187">
    <property type="entry name" value="Zn-dependent exopeptidases"/>
    <property type="match status" value="1"/>
</dbReference>
<dbReference type="PANTHER" id="PTHR43808:SF31">
    <property type="entry name" value="N-ACETYL-L-CITRULLINE DEACETYLASE"/>
    <property type="match status" value="1"/>
</dbReference>
<comment type="subunit">
    <text evidence="4">Homodimer.</text>
</comment>
<dbReference type="Gene3D" id="3.30.70.360">
    <property type="match status" value="1"/>
</dbReference>
<dbReference type="HOGENOM" id="CLU_021802_1_0_11"/>
<dbReference type="InterPro" id="IPR036264">
    <property type="entry name" value="Bact_exopeptidase_dim_dom"/>
</dbReference>
<protein>
    <recommendedName>
        <fullName evidence="5 14">Succinyl-diaminopimelate desuccinylase</fullName>
        <ecNumber evidence="5 14">3.5.1.18</ecNumber>
    </recommendedName>
</protein>
<keyword evidence="17" id="KW-1185">Reference proteome</keyword>
<dbReference type="NCBIfam" id="TIGR01900">
    <property type="entry name" value="dapE-gram_pos"/>
    <property type="match status" value="1"/>
</dbReference>
<comment type="catalytic activity">
    <reaction evidence="13">
        <text>N-succinyl-(2S,6S)-2,6-diaminopimelate + H2O = (2S,6S)-2,6-diaminopimelate + succinate</text>
        <dbReference type="Rhea" id="RHEA:22608"/>
        <dbReference type="ChEBI" id="CHEBI:15377"/>
        <dbReference type="ChEBI" id="CHEBI:30031"/>
        <dbReference type="ChEBI" id="CHEBI:57609"/>
        <dbReference type="ChEBI" id="CHEBI:58087"/>
        <dbReference type="EC" id="3.5.1.18"/>
    </reaction>
</comment>
<evidence type="ECO:0000256" key="7">
    <source>
        <dbReference type="ARBA" id="ARBA00022723"/>
    </source>
</evidence>
<evidence type="ECO:0000256" key="2">
    <source>
        <dbReference type="ARBA" id="ARBA00001947"/>
    </source>
</evidence>
<dbReference type="GO" id="GO:0019877">
    <property type="term" value="P:diaminopimelate biosynthetic process"/>
    <property type="evidence" value="ECO:0007669"/>
    <property type="project" value="UniProtKB-KW"/>
</dbReference>
<evidence type="ECO:0000256" key="5">
    <source>
        <dbReference type="ARBA" id="ARBA00011921"/>
    </source>
</evidence>
<dbReference type="Gene3D" id="3.40.630.10">
    <property type="entry name" value="Zn peptidases"/>
    <property type="match status" value="1"/>
</dbReference>
<comment type="pathway">
    <text evidence="3">Amino-acid biosynthesis; L-lysine biosynthesis via DAP pathway; LL-2,6-diaminopimelate from (S)-tetrahydrodipicolinate (succinylase route): step 3/3.</text>
</comment>
<dbReference type="GO" id="GO:0009014">
    <property type="term" value="F:succinyl-diaminopimelate desuccinylase activity"/>
    <property type="evidence" value="ECO:0007669"/>
    <property type="project" value="UniProtKB-UniRule"/>
</dbReference>
<sequence length="371" mass="39564">MHQHTTNPLTAAAAHGPIALTRAVCDIESVSGNERELADAVEDLLTQATHLTVTRIGNNVIARTNLGRDRRVVIAGHLDTVPVASNLPSEQRTIDGRECIWGRGTVDMKAGVAVHLALALELDNPHHDITWCFYDNEEVDAHLNGLGVVHRTQPELLTGDFAILGEPSNAIIEGGCNGTLRAVITTKGIAAHSARSWMGDNAIHAAADILVRLSAYEPATITVDGLDYREGLNATGITGGIAGNVIPDLCEVMVNYRYAPSRSLDEAEAHVRSVFHGYEVRIVDKAPAARPGLDAPMAADFAKAVRCATGQQPAPKYGWTDVARFAELGIPAVNFGPGNPSLAHHDNEHCPTSDITAVYNSLKAWLSAPNS</sequence>
<evidence type="ECO:0000256" key="1">
    <source>
        <dbReference type="ARBA" id="ARBA00001941"/>
    </source>
</evidence>
<evidence type="ECO:0000256" key="11">
    <source>
        <dbReference type="ARBA" id="ARBA00023154"/>
    </source>
</evidence>
<evidence type="ECO:0000256" key="14">
    <source>
        <dbReference type="NCBIfam" id="TIGR01900"/>
    </source>
</evidence>
<name>C7R296_JONDD</name>
<proteinExistence type="predicted"/>
<dbReference type="RefSeq" id="WP_015771095.1">
    <property type="nucleotide sequence ID" value="NC_013174.1"/>
</dbReference>
<dbReference type="GO" id="GO:0009089">
    <property type="term" value="P:lysine biosynthetic process via diaminopimelate"/>
    <property type="evidence" value="ECO:0007669"/>
    <property type="project" value="UniProtKB-UniRule"/>
</dbReference>
<keyword evidence="11" id="KW-0457">Lysine biosynthesis</keyword>
<evidence type="ECO:0000256" key="13">
    <source>
        <dbReference type="ARBA" id="ARBA00051301"/>
    </source>
</evidence>
<dbReference type="InterPro" id="IPR050072">
    <property type="entry name" value="Peptidase_M20A"/>
</dbReference>
<keyword evidence="6" id="KW-0028">Amino-acid biosynthesis</keyword>
<evidence type="ECO:0000313" key="16">
    <source>
        <dbReference type="EMBL" id="ACV08467.1"/>
    </source>
</evidence>
<keyword evidence="8" id="KW-0378">Hydrolase</keyword>
<dbReference type="SUPFAM" id="SSF55031">
    <property type="entry name" value="Bacterial exopeptidase dimerisation domain"/>
    <property type="match status" value="1"/>
</dbReference>
<evidence type="ECO:0000256" key="12">
    <source>
        <dbReference type="ARBA" id="ARBA00023285"/>
    </source>
</evidence>
<dbReference type="STRING" id="471856.Jden_0805"/>
<feature type="domain" description="Peptidase M20 dimerisation" evidence="15">
    <location>
        <begin position="178"/>
        <end position="274"/>
    </location>
</feature>
<dbReference type="Pfam" id="PF07687">
    <property type="entry name" value="M20_dimer"/>
    <property type="match status" value="1"/>
</dbReference>
<dbReference type="InterPro" id="IPR011650">
    <property type="entry name" value="Peptidase_M20_dimer"/>
</dbReference>
<evidence type="ECO:0000256" key="8">
    <source>
        <dbReference type="ARBA" id="ARBA00022801"/>
    </source>
</evidence>
<dbReference type="GO" id="GO:0046872">
    <property type="term" value="F:metal ion binding"/>
    <property type="evidence" value="ECO:0007669"/>
    <property type="project" value="UniProtKB-KW"/>
</dbReference>
<dbReference type="InterPro" id="IPR002933">
    <property type="entry name" value="Peptidase_M20"/>
</dbReference>
<dbReference type="FunFam" id="3.30.70.360:FF:000011">
    <property type="entry name" value="Succinyl-diaminopimelate desuccinylase"/>
    <property type="match status" value="1"/>
</dbReference>
<dbReference type="GO" id="GO:0006526">
    <property type="term" value="P:L-arginine biosynthetic process"/>
    <property type="evidence" value="ECO:0007669"/>
    <property type="project" value="TreeGrafter"/>
</dbReference>
<evidence type="ECO:0000256" key="3">
    <source>
        <dbReference type="ARBA" id="ARBA00005130"/>
    </source>
</evidence>
<evidence type="ECO:0000256" key="10">
    <source>
        <dbReference type="ARBA" id="ARBA00022915"/>
    </source>
</evidence>
<dbReference type="Proteomes" id="UP000000628">
    <property type="component" value="Chromosome"/>
</dbReference>
<evidence type="ECO:0000256" key="6">
    <source>
        <dbReference type="ARBA" id="ARBA00022605"/>
    </source>
</evidence>
<dbReference type="AlphaFoldDB" id="C7R296"/>
<keyword evidence="10" id="KW-0220">Diaminopimelate biosynthesis</keyword>
<accession>C7R296</accession>
<dbReference type="Pfam" id="PF01546">
    <property type="entry name" value="Peptidase_M20"/>
    <property type="match status" value="1"/>
</dbReference>
<dbReference type="InterPro" id="IPR010174">
    <property type="entry name" value="Succinyl-DAP_deSuclase_DapE"/>
</dbReference>
<organism evidence="16 17">
    <name type="scientific">Jonesia denitrificans (strain ATCC 14870 / DSM 20603 / BCRC 15368 / CIP 55.134 / JCM 11481 / NBRC 15587 / NCTC 10816 / Prevot 55134)</name>
    <name type="common">Listeria denitrificans</name>
    <dbReference type="NCBI Taxonomy" id="471856"/>
    <lineage>
        <taxon>Bacteria</taxon>
        <taxon>Bacillati</taxon>
        <taxon>Actinomycetota</taxon>
        <taxon>Actinomycetes</taxon>
        <taxon>Micrococcales</taxon>
        <taxon>Jonesiaceae</taxon>
        <taxon>Jonesia</taxon>
    </lineage>
</organism>
<dbReference type="GO" id="GO:0008777">
    <property type="term" value="F:acetylornithine deacetylase activity"/>
    <property type="evidence" value="ECO:0007669"/>
    <property type="project" value="TreeGrafter"/>
</dbReference>
<dbReference type="PANTHER" id="PTHR43808">
    <property type="entry name" value="ACETYLORNITHINE DEACETYLASE"/>
    <property type="match status" value="1"/>
</dbReference>
<evidence type="ECO:0000313" key="17">
    <source>
        <dbReference type="Proteomes" id="UP000000628"/>
    </source>
</evidence>
<keyword evidence="7" id="KW-0479">Metal-binding</keyword>